<dbReference type="RefSeq" id="WP_126021654.1">
    <property type="nucleotide sequence ID" value="NZ_RXFT01000003.1"/>
</dbReference>
<feature type="chain" id="PRO_5019303225" evidence="1">
    <location>
        <begin position="28"/>
        <end position="573"/>
    </location>
</feature>
<dbReference type="AlphaFoldDB" id="A0A433MIM3"/>
<dbReference type="GO" id="GO:0006508">
    <property type="term" value="P:proteolysis"/>
    <property type="evidence" value="ECO:0007669"/>
    <property type="project" value="InterPro"/>
</dbReference>
<gene>
    <name evidence="3" type="ORF">EJP67_10655</name>
</gene>
<organism evidence="3 4">
    <name type="scientific">Variovorax guangxiensis</name>
    <dbReference type="NCBI Taxonomy" id="1775474"/>
    <lineage>
        <taxon>Bacteria</taxon>
        <taxon>Pseudomonadati</taxon>
        <taxon>Pseudomonadota</taxon>
        <taxon>Betaproteobacteria</taxon>
        <taxon>Burkholderiales</taxon>
        <taxon>Comamonadaceae</taxon>
        <taxon>Variovorax</taxon>
    </lineage>
</organism>
<dbReference type="PROSITE" id="PS50208">
    <property type="entry name" value="CASPASE_P20"/>
    <property type="match status" value="1"/>
</dbReference>
<dbReference type="InterPro" id="IPR052039">
    <property type="entry name" value="Caspase-related_regulators"/>
</dbReference>
<comment type="caution">
    <text evidence="3">The sequence shown here is derived from an EMBL/GenBank/DDBJ whole genome shotgun (WGS) entry which is preliminary data.</text>
</comment>
<dbReference type="InterPro" id="IPR029030">
    <property type="entry name" value="Caspase-like_dom_sf"/>
</dbReference>
<name>A0A433MIM3_9BURK</name>
<dbReference type="InterPro" id="IPR001309">
    <property type="entry name" value="Pept_C14_p20"/>
</dbReference>
<dbReference type="GO" id="GO:0004197">
    <property type="term" value="F:cysteine-type endopeptidase activity"/>
    <property type="evidence" value="ECO:0007669"/>
    <property type="project" value="InterPro"/>
</dbReference>
<evidence type="ECO:0000256" key="1">
    <source>
        <dbReference type="SAM" id="SignalP"/>
    </source>
</evidence>
<reference evidence="3 4" key="1">
    <citation type="submission" date="2018-12" db="EMBL/GenBank/DDBJ databases">
        <title>The genome sequences of Variovorax guangxiensis DSM 27352.</title>
        <authorList>
            <person name="Gao J."/>
            <person name="Sun J."/>
        </authorList>
    </citation>
    <scope>NUCLEOTIDE SEQUENCE [LARGE SCALE GENOMIC DNA]</scope>
    <source>
        <strain evidence="3 4">DSM 27352</strain>
    </source>
</reference>
<dbReference type="SUPFAM" id="SSF52129">
    <property type="entry name" value="Caspase-like"/>
    <property type="match status" value="1"/>
</dbReference>
<dbReference type="Pfam" id="PF00656">
    <property type="entry name" value="Peptidase_C14"/>
    <property type="match status" value="1"/>
</dbReference>
<dbReference type="PANTHER" id="PTHR22576">
    <property type="entry name" value="MUCOSA ASSOCIATED LYMPHOID TISSUE LYMPHOMA TRANSLOCATION PROTEIN 1/PARACASPASE"/>
    <property type="match status" value="1"/>
</dbReference>
<dbReference type="Gene3D" id="3.40.50.1460">
    <property type="match status" value="1"/>
</dbReference>
<accession>A0A433MIM3</accession>
<keyword evidence="1" id="KW-0732">Signal</keyword>
<feature type="signal peptide" evidence="1">
    <location>
        <begin position="1"/>
        <end position="27"/>
    </location>
</feature>
<evidence type="ECO:0000313" key="4">
    <source>
        <dbReference type="Proteomes" id="UP000281118"/>
    </source>
</evidence>
<sequence>MKRMVGHHLRSCVGFFAFCVASLSAGAEDYLYERPPARLALVVGVETYKFIPSLPSVKADRLEIAKKLEALDFKVTVAPDIQSMNQFEEDILPAFRRTISEGDIVLFYFSGHGFSYGASNYIAPANLKPPVHYLNLSNSAAALENIQDYLGKRQPGVLIMMLDACRTIANFVITGPNNENLVGKGTGDTPARTNGVNTLVGFAAKPGTAALARSQPGRMSPFTEGLTMRLPSPATEFGVVFKDVSEDVLTATGAVQQPGLMDWSTANLYLQPTDALVAQQKLAWQAALSTGKFSEILRFSRRNAASPFAAAARQWLRDHAELADSQQASFVSPAAIERLWGPKSQQFDIAWVSSGLGFEQRYVELPNASLSEANFGFVNAGYDKRTAARADVYNQLAAYVAHGSAVTTTDLVATINPSSTAALTRGIPAGSRLIAQSVERRTDGSAWLAATLPGSDERLYVMAQSNPVINIHPGESLLEILAPPSRDGFNDLLDARPLQDALTRLVSEKRTISWVSIATAKTSNAKDAGARQARATHALYVLRKNGIDERRITTLVSASDMSGENIRIRFFGR</sequence>
<protein>
    <submittedName>
        <fullName evidence="3">Caspase family protein</fullName>
    </submittedName>
</protein>
<dbReference type="Proteomes" id="UP000281118">
    <property type="component" value="Unassembled WGS sequence"/>
</dbReference>
<evidence type="ECO:0000313" key="3">
    <source>
        <dbReference type="EMBL" id="RUR67514.1"/>
    </source>
</evidence>
<dbReference type="OrthoDB" id="9768004at2"/>
<proteinExistence type="predicted"/>
<dbReference type="PANTHER" id="PTHR22576:SF37">
    <property type="entry name" value="MUCOSA-ASSOCIATED LYMPHOID TISSUE LYMPHOMA TRANSLOCATION PROTEIN 1"/>
    <property type="match status" value="1"/>
</dbReference>
<dbReference type="EMBL" id="RXFT01000003">
    <property type="protein sequence ID" value="RUR67514.1"/>
    <property type="molecule type" value="Genomic_DNA"/>
</dbReference>
<feature type="domain" description="Caspase family p20" evidence="2">
    <location>
        <begin position="36"/>
        <end position="113"/>
    </location>
</feature>
<dbReference type="InterPro" id="IPR011600">
    <property type="entry name" value="Pept_C14_caspase"/>
</dbReference>
<evidence type="ECO:0000259" key="2">
    <source>
        <dbReference type="PROSITE" id="PS50208"/>
    </source>
</evidence>